<gene>
    <name evidence="1" type="ORF">BDN72DRAFT_906184</name>
</gene>
<organism evidence="1 2">
    <name type="scientific">Pluteus cervinus</name>
    <dbReference type="NCBI Taxonomy" id="181527"/>
    <lineage>
        <taxon>Eukaryota</taxon>
        <taxon>Fungi</taxon>
        <taxon>Dikarya</taxon>
        <taxon>Basidiomycota</taxon>
        <taxon>Agaricomycotina</taxon>
        <taxon>Agaricomycetes</taxon>
        <taxon>Agaricomycetidae</taxon>
        <taxon>Agaricales</taxon>
        <taxon>Pluteineae</taxon>
        <taxon>Pluteaceae</taxon>
        <taxon>Pluteus</taxon>
    </lineage>
</organism>
<keyword evidence="2" id="KW-1185">Reference proteome</keyword>
<dbReference type="EMBL" id="ML209093">
    <property type="protein sequence ID" value="TFK59063.1"/>
    <property type="molecule type" value="Genomic_DNA"/>
</dbReference>
<protein>
    <submittedName>
        <fullName evidence="1">Uncharacterized protein</fullName>
    </submittedName>
</protein>
<dbReference type="Proteomes" id="UP000308600">
    <property type="component" value="Unassembled WGS sequence"/>
</dbReference>
<evidence type="ECO:0000313" key="2">
    <source>
        <dbReference type="Proteomes" id="UP000308600"/>
    </source>
</evidence>
<accession>A0ACD2ZZP2</accession>
<proteinExistence type="predicted"/>
<evidence type="ECO:0000313" key="1">
    <source>
        <dbReference type="EMBL" id="TFK59063.1"/>
    </source>
</evidence>
<name>A0ACD2ZZP2_9AGAR</name>
<reference evidence="1 2" key="1">
    <citation type="journal article" date="2019" name="Nat. Ecol. Evol.">
        <title>Megaphylogeny resolves global patterns of mushroom evolution.</title>
        <authorList>
            <person name="Varga T."/>
            <person name="Krizsan K."/>
            <person name="Foldi C."/>
            <person name="Dima B."/>
            <person name="Sanchez-Garcia M."/>
            <person name="Sanchez-Ramirez S."/>
            <person name="Szollosi G.J."/>
            <person name="Szarkandi J.G."/>
            <person name="Papp V."/>
            <person name="Albert L."/>
            <person name="Andreopoulos W."/>
            <person name="Angelini C."/>
            <person name="Antonin V."/>
            <person name="Barry K.W."/>
            <person name="Bougher N.L."/>
            <person name="Buchanan P."/>
            <person name="Buyck B."/>
            <person name="Bense V."/>
            <person name="Catcheside P."/>
            <person name="Chovatia M."/>
            <person name="Cooper J."/>
            <person name="Damon W."/>
            <person name="Desjardin D."/>
            <person name="Finy P."/>
            <person name="Geml J."/>
            <person name="Haridas S."/>
            <person name="Hughes K."/>
            <person name="Justo A."/>
            <person name="Karasinski D."/>
            <person name="Kautmanova I."/>
            <person name="Kiss B."/>
            <person name="Kocsube S."/>
            <person name="Kotiranta H."/>
            <person name="LaButti K.M."/>
            <person name="Lechner B.E."/>
            <person name="Liimatainen K."/>
            <person name="Lipzen A."/>
            <person name="Lukacs Z."/>
            <person name="Mihaltcheva S."/>
            <person name="Morgado L.N."/>
            <person name="Niskanen T."/>
            <person name="Noordeloos M.E."/>
            <person name="Ohm R.A."/>
            <person name="Ortiz-Santana B."/>
            <person name="Ovrebo C."/>
            <person name="Racz N."/>
            <person name="Riley R."/>
            <person name="Savchenko A."/>
            <person name="Shiryaev A."/>
            <person name="Soop K."/>
            <person name="Spirin V."/>
            <person name="Szebenyi C."/>
            <person name="Tomsovsky M."/>
            <person name="Tulloss R.E."/>
            <person name="Uehling J."/>
            <person name="Grigoriev I.V."/>
            <person name="Vagvolgyi C."/>
            <person name="Papp T."/>
            <person name="Martin F.M."/>
            <person name="Miettinen O."/>
            <person name="Hibbett D.S."/>
            <person name="Nagy L.G."/>
        </authorList>
    </citation>
    <scope>NUCLEOTIDE SEQUENCE [LARGE SCALE GENOMIC DNA]</scope>
    <source>
        <strain evidence="1 2">NL-1719</strain>
    </source>
</reference>
<sequence>MADTVPQEFSHLVPLFDAIPDGSHFDELKCIAVQKRYSLIEDFHKAYENSEPSWKILSKNLIVRGMAKTAAATARSFHPAEREAVWDVWMQESREYEYFYKEVLAQIEHEEHHDIDKDADYEIDNEAGDTEEDTPVIKKRRVGRQTTSQYNSDDEDEPSNKPRDTGTRSKSSKSTKARRKKYKPLNTVKLDEGQGKICFRVVINPRPTSPDFQGNDPIKDDQMNILYLRSLLSTARGPDAATTAIAEINPDKYLGWCAGCVDSTRDECGFIKWGQRCAGCARTNKTGCIYSLPSRERAFRRDTMHILGSTGPMNVKHIVQDITELQLQAHTTMALFKHTHMQIVNKQRELACLAREIYKEGPETVKEIFGSVDIHHLYLTLKESIQTNKVDLKENELEDLRKMLEAAAGGLEIKKEEEVKAEFQ</sequence>